<comment type="caution">
    <text evidence="2">The sequence shown here is derived from an EMBL/GenBank/DDBJ whole genome shotgun (WGS) entry which is preliminary data.</text>
</comment>
<evidence type="ECO:0000256" key="1">
    <source>
        <dbReference type="SAM" id="Phobius"/>
    </source>
</evidence>
<feature type="transmembrane region" description="Helical" evidence="1">
    <location>
        <begin position="123"/>
        <end position="147"/>
    </location>
</feature>
<dbReference type="InterPro" id="IPR013879">
    <property type="entry name" value="DUF1761"/>
</dbReference>
<evidence type="ECO:0000313" key="3">
    <source>
        <dbReference type="Proteomes" id="UP000093309"/>
    </source>
</evidence>
<dbReference type="Proteomes" id="UP000093309">
    <property type="component" value="Unassembled WGS sequence"/>
</dbReference>
<sequence length="148" mass="17071">MIISSINYWAVFVTGILSLVLGFLWMAVIWAKPYQKQMYGNLDQLKEKATKAAKIQSFVLYILVSFVTSIAFAVCLELWKAGGQAFDYNGDSLLNAFWFTMLLTAGYTLPFTLGKKVWQFKSWLVVGVDTSYEVVRFTMLLLIFWFWK</sequence>
<evidence type="ECO:0008006" key="4">
    <source>
        <dbReference type="Google" id="ProtNLM"/>
    </source>
</evidence>
<protein>
    <recommendedName>
        <fullName evidence="4">DUF1761 domain-containing protein</fullName>
    </recommendedName>
</protein>
<dbReference type="Pfam" id="PF08570">
    <property type="entry name" value="DUF1761"/>
    <property type="match status" value="1"/>
</dbReference>
<keyword evidence="1" id="KW-0472">Membrane</keyword>
<evidence type="ECO:0000313" key="2">
    <source>
        <dbReference type="EMBL" id="OCT15585.1"/>
    </source>
</evidence>
<dbReference type="RefSeq" id="WP_065852495.1">
    <property type="nucleotide sequence ID" value="NZ_LYPC01000014.1"/>
</dbReference>
<keyword evidence="1" id="KW-1133">Transmembrane helix</keyword>
<keyword evidence="3" id="KW-1185">Reference proteome</keyword>
<proteinExistence type="predicted"/>
<feature type="transmembrane region" description="Helical" evidence="1">
    <location>
        <begin position="58"/>
        <end position="81"/>
    </location>
</feature>
<name>A0A1C1A4U3_9BACL</name>
<reference evidence="3" key="1">
    <citation type="submission" date="2016-05" db="EMBL/GenBank/DDBJ databases">
        <title>Paenibacillus oryzae. sp. nov., isolated from the rice root.</title>
        <authorList>
            <person name="Zhang J."/>
            <person name="Zhang X."/>
        </authorList>
    </citation>
    <scope>NUCLEOTIDE SEQUENCE [LARGE SCALE GENOMIC DNA]</scope>
    <source>
        <strain evidence="3">KCTC13222</strain>
    </source>
</reference>
<dbReference type="EMBL" id="LYPC01000014">
    <property type="protein sequence ID" value="OCT15585.1"/>
    <property type="molecule type" value="Genomic_DNA"/>
</dbReference>
<feature type="transmembrane region" description="Helical" evidence="1">
    <location>
        <begin position="93"/>
        <end position="111"/>
    </location>
</feature>
<organism evidence="2 3">
    <name type="scientific">Paenibacillus pectinilyticus</name>
    <dbReference type="NCBI Taxonomy" id="512399"/>
    <lineage>
        <taxon>Bacteria</taxon>
        <taxon>Bacillati</taxon>
        <taxon>Bacillota</taxon>
        <taxon>Bacilli</taxon>
        <taxon>Bacillales</taxon>
        <taxon>Paenibacillaceae</taxon>
        <taxon>Paenibacillus</taxon>
    </lineage>
</organism>
<accession>A0A1C1A4U3</accession>
<dbReference type="AlphaFoldDB" id="A0A1C1A4U3"/>
<feature type="transmembrane region" description="Helical" evidence="1">
    <location>
        <begin position="6"/>
        <end position="31"/>
    </location>
</feature>
<gene>
    <name evidence="2" type="ORF">A8709_16070</name>
</gene>
<keyword evidence="1" id="KW-0812">Transmembrane</keyword>